<dbReference type="AlphaFoldDB" id="A0A239M5W8"/>
<organism evidence="2 3">
    <name type="scientific">Granulicella rosea</name>
    <dbReference type="NCBI Taxonomy" id="474952"/>
    <lineage>
        <taxon>Bacteria</taxon>
        <taxon>Pseudomonadati</taxon>
        <taxon>Acidobacteriota</taxon>
        <taxon>Terriglobia</taxon>
        <taxon>Terriglobales</taxon>
        <taxon>Acidobacteriaceae</taxon>
        <taxon>Granulicella</taxon>
    </lineage>
</organism>
<feature type="chain" id="PRO_5011969438" description="Outer membrane protein beta-barrel domain-containing protein" evidence="1">
    <location>
        <begin position="21"/>
        <end position="193"/>
    </location>
</feature>
<evidence type="ECO:0008006" key="4">
    <source>
        <dbReference type="Google" id="ProtNLM"/>
    </source>
</evidence>
<dbReference type="OrthoDB" id="9807815at2"/>
<evidence type="ECO:0000256" key="1">
    <source>
        <dbReference type="SAM" id="SignalP"/>
    </source>
</evidence>
<gene>
    <name evidence="2" type="ORF">SAMN05421770_11030</name>
</gene>
<keyword evidence="3" id="KW-1185">Reference proteome</keyword>
<dbReference type="RefSeq" id="WP_089410113.1">
    <property type="nucleotide sequence ID" value="NZ_FZOU01000010.1"/>
</dbReference>
<dbReference type="Proteomes" id="UP000198356">
    <property type="component" value="Unassembled WGS sequence"/>
</dbReference>
<dbReference type="EMBL" id="FZOU01000010">
    <property type="protein sequence ID" value="SNT38105.1"/>
    <property type="molecule type" value="Genomic_DNA"/>
</dbReference>
<evidence type="ECO:0000313" key="2">
    <source>
        <dbReference type="EMBL" id="SNT38105.1"/>
    </source>
</evidence>
<feature type="signal peptide" evidence="1">
    <location>
        <begin position="1"/>
        <end position="20"/>
    </location>
</feature>
<reference evidence="2 3" key="1">
    <citation type="submission" date="2017-06" db="EMBL/GenBank/DDBJ databases">
        <authorList>
            <person name="Kim H.J."/>
            <person name="Triplett B.A."/>
        </authorList>
    </citation>
    <scope>NUCLEOTIDE SEQUENCE [LARGE SCALE GENOMIC DNA]</scope>
    <source>
        <strain evidence="2 3">DSM 18704</strain>
    </source>
</reference>
<keyword evidence="1" id="KW-0732">Signal</keyword>
<name>A0A239M5W8_9BACT</name>
<proteinExistence type="predicted"/>
<sequence length="193" mass="20890">MKIYLIPVLLLSIGATLADAQNRPAEPLPEAPLPSQRTALPAPKPSTIYNESYVVRAGYMCGAGASTSPVATKPTTGCGVGFTFIPLPIFTEIGIMAPQANRSYFTGYVSVDGSIPLASMKLAYLPMAIVGYSRLFETGHAFDYGLALAMPHKGKPGDYPTSLRLELRDYWTFANPTQHNVMLRLGWMSVETD</sequence>
<evidence type="ECO:0000313" key="3">
    <source>
        <dbReference type="Proteomes" id="UP000198356"/>
    </source>
</evidence>
<protein>
    <recommendedName>
        <fullName evidence="4">Outer membrane protein beta-barrel domain-containing protein</fullName>
    </recommendedName>
</protein>
<accession>A0A239M5W8</accession>